<dbReference type="Proteomes" id="UP000193224">
    <property type="component" value="Unassembled WGS sequence"/>
</dbReference>
<protein>
    <submittedName>
        <fullName evidence="4">Spore protein SP21</fullName>
    </submittedName>
</protein>
<sequence length="138" mass="15216">MVEKSHTAGLWPAFYEPFRNFGARVADWLAPASDASSDDKAYRISVELPGVKEEDIELSVHDGVVSIKGKKQSEREEKGDTWFFSERQFGSFSRSFRLPADAEGDKIAASLKDGVLSISVPKSAPELPEARKVQITKG</sequence>
<dbReference type="OrthoDB" id="9808910at2"/>
<evidence type="ECO:0000313" key="5">
    <source>
        <dbReference type="Proteomes" id="UP000193224"/>
    </source>
</evidence>
<evidence type="ECO:0000313" key="4">
    <source>
        <dbReference type="EMBL" id="SMC11134.1"/>
    </source>
</evidence>
<dbReference type="InterPro" id="IPR031107">
    <property type="entry name" value="Small_HSP"/>
</dbReference>
<dbReference type="SUPFAM" id="SSF49764">
    <property type="entry name" value="HSP20-like chaperones"/>
    <property type="match status" value="1"/>
</dbReference>
<dbReference type="AlphaFoldDB" id="A0A1X7BNK2"/>
<dbReference type="Gene3D" id="2.60.40.790">
    <property type="match status" value="1"/>
</dbReference>
<reference evidence="4 5" key="1">
    <citation type="submission" date="2017-03" db="EMBL/GenBank/DDBJ databases">
        <authorList>
            <person name="Afonso C.L."/>
            <person name="Miller P.J."/>
            <person name="Scott M.A."/>
            <person name="Spackman E."/>
            <person name="Goraichik I."/>
            <person name="Dimitrov K.M."/>
            <person name="Suarez D.L."/>
            <person name="Swayne D.E."/>
        </authorList>
    </citation>
    <scope>NUCLEOTIDE SEQUENCE [LARGE SCALE GENOMIC DNA]</scope>
    <source>
        <strain evidence="4 5">CECT 7745</strain>
    </source>
</reference>
<evidence type="ECO:0000256" key="1">
    <source>
        <dbReference type="PROSITE-ProRule" id="PRU00285"/>
    </source>
</evidence>
<name>A0A1X7BNK2_9RHOB</name>
<dbReference type="PROSITE" id="PS01031">
    <property type="entry name" value="SHSP"/>
    <property type="match status" value="1"/>
</dbReference>
<keyword evidence="5" id="KW-1185">Reference proteome</keyword>
<accession>A0A1X7BNK2</accession>
<proteinExistence type="inferred from homology"/>
<dbReference type="InterPro" id="IPR008978">
    <property type="entry name" value="HSP20-like_chaperone"/>
</dbReference>
<dbReference type="EMBL" id="FWXB01000002">
    <property type="protein sequence ID" value="SMC11134.1"/>
    <property type="molecule type" value="Genomic_DNA"/>
</dbReference>
<comment type="similarity">
    <text evidence="1 2">Belongs to the small heat shock protein (HSP20) family.</text>
</comment>
<dbReference type="Pfam" id="PF00011">
    <property type="entry name" value="HSP20"/>
    <property type="match status" value="1"/>
</dbReference>
<dbReference type="InterPro" id="IPR002068">
    <property type="entry name" value="A-crystallin/Hsp20_dom"/>
</dbReference>
<dbReference type="RefSeq" id="WP_085799080.1">
    <property type="nucleotide sequence ID" value="NZ_FWXB01000002.1"/>
</dbReference>
<feature type="domain" description="SHSP" evidence="3">
    <location>
        <begin position="23"/>
        <end position="138"/>
    </location>
</feature>
<gene>
    <name evidence="4" type="primary">hspA</name>
    <name evidence="4" type="ORF">ROA7745_00944</name>
</gene>
<dbReference type="PANTHER" id="PTHR11527">
    <property type="entry name" value="HEAT-SHOCK PROTEIN 20 FAMILY MEMBER"/>
    <property type="match status" value="1"/>
</dbReference>
<dbReference type="CDD" id="cd06464">
    <property type="entry name" value="ACD_sHsps-like"/>
    <property type="match status" value="1"/>
</dbReference>
<organism evidence="4 5">
    <name type="scientific">Roseovarius aestuarii</name>
    <dbReference type="NCBI Taxonomy" id="475083"/>
    <lineage>
        <taxon>Bacteria</taxon>
        <taxon>Pseudomonadati</taxon>
        <taxon>Pseudomonadota</taxon>
        <taxon>Alphaproteobacteria</taxon>
        <taxon>Rhodobacterales</taxon>
        <taxon>Roseobacteraceae</taxon>
        <taxon>Roseovarius</taxon>
    </lineage>
</organism>
<evidence type="ECO:0000256" key="2">
    <source>
        <dbReference type="RuleBase" id="RU003616"/>
    </source>
</evidence>
<evidence type="ECO:0000259" key="3">
    <source>
        <dbReference type="PROSITE" id="PS01031"/>
    </source>
</evidence>